<feature type="compositionally biased region" description="Pro residues" evidence="1">
    <location>
        <begin position="62"/>
        <end position="81"/>
    </location>
</feature>
<accession>A0AAQ3XFV4</accession>
<evidence type="ECO:0000313" key="2">
    <source>
        <dbReference type="EMBL" id="WVZ97318.1"/>
    </source>
</evidence>
<dbReference type="Proteomes" id="UP001341281">
    <property type="component" value="Chromosome 10"/>
</dbReference>
<gene>
    <name evidence="2" type="ORF">U9M48_042866</name>
</gene>
<feature type="compositionally biased region" description="Low complexity" evidence="1">
    <location>
        <begin position="38"/>
        <end position="52"/>
    </location>
</feature>
<feature type="compositionally biased region" description="Basic and acidic residues" evidence="1">
    <location>
        <begin position="1"/>
        <end position="10"/>
    </location>
</feature>
<evidence type="ECO:0000313" key="3">
    <source>
        <dbReference type="Proteomes" id="UP001341281"/>
    </source>
</evidence>
<keyword evidence="3" id="KW-1185">Reference proteome</keyword>
<sequence length="138" mass="15046">MNTYSRDDNLRRRRLAPRPPVPHGVAPRRLARLRRTSAPRAPSGAAAGESSACVTLRRPARPPEALPAPSPASRPPAPRPPARLRCSARLPPETASIRRRTPWSADQEVEAAYGLDFADTGCVLCADQAACMRMPIYM</sequence>
<reference evidence="2 3" key="1">
    <citation type="submission" date="2024-02" db="EMBL/GenBank/DDBJ databases">
        <title>High-quality chromosome-scale genome assembly of Pensacola bahiagrass (Paspalum notatum Flugge var. saurae).</title>
        <authorList>
            <person name="Vega J.M."/>
            <person name="Podio M."/>
            <person name="Orjuela J."/>
            <person name="Siena L.A."/>
            <person name="Pessino S.C."/>
            <person name="Combes M.C."/>
            <person name="Mariac C."/>
            <person name="Albertini E."/>
            <person name="Pupilli F."/>
            <person name="Ortiz J.P.A."/>
            <person name="Leblanc O."/>
        </authorList>
    </citation>
    <scope>NUCLEOTIDE SEQUENCE [LARGE SCALE GENOMIC DNA]</scope>
    <source>
        <strain evidence="2">R1</strain>
        <tissue evidence="2">Leaf</tissue>
    </source>
</reference>
<dbReference type="AlphaFoldDB" id="A0AAQ3XFV4"/>
<dbReference type="EMBL" id="CP144754">
    <property type="protein sequence ID" value="WVZ97318.1"/>
    <property type="molecule type" value="Genomic_DNA"/>
</dbReference>
<organism evidence="2 3">
    <name type="scientific">Paspalum notatum var. saurae</name>
    <dbReference type="NCBI Taxonomy" id="547442"/>
    <lineage>
        <taxon>Eukaryota</taxon>
        <taxon>Viridiplantae</taxon>
        <taxon>Streptophyta</taxon>
        <taxon>Embryophyta</taxon>
        <taxon>Tracheophyta</taxon>
        <taxon>Spermatophyta</taxon>
        <taxon>Magnoliopsida</taxon>
        <taxon>Liliopsida</taxon>
        <taxon>Poales</taxon>
        <taxon>Poaceae</taxon>
        <taxon>PACMAD clade</taxon>
        <taxon>Panicoideae</taxon>
        <taxon>Andropogonodae</taxon>
        <taxon>Paspaleae</taxon>
        <taxon>Paspalinae</taxon>
        <taxon>Paspalum</taxon>
    </lineage>
</organism>
<name>A0AAQ3XFV4_PASNO</name>
<protein>
    <submittedName>
        <fullName evidence="2">Uncharacterized protein</fullName>
    </submittedName>
</protein>
<feature type="compositionally biased region" description="Low complexity" evidence="1">
    <location>
        <begin position="83"/>
        <end position="92"/>
    </location>
</feature>
<proteinExistence type="predicted"/>
<evidence type="ECO:0000256" key="1">
    <source>
        <dbReference type="SAM" id="MobiDB-lite"/>
    </source>
</evidence>
<feature type="region of interest" description="Disordered" evidence="1">
    <location>
        <begin position="1"/>
        <end position="105"/>
    </location>
</feature>